<dbReference type="GO" id="GO:0032259">
    <property type="term" value="P:methylation"/>
    <property type="evidence" value="ECO:0007669"/>
    <property type="project" value="UniProtKB-KW"/>
</dbReference>
<dbReference type="Gene3D" id="3.40.50.150">
    <property type="entry name" value="Vaccinia Virus protein VP39"/>
    <property type="match status" value="1"/>
</dbReference>
<reference evidence="5 6" key="1">
    <citation type="submission" date="2013-12" db="EMBL/GenBank/DDBJ databases">
        <authorList>
            <consortium name="DOE Joint Genome Institute"/>
            <person name="Eisen J."/>
            <person name="Huntemann M."/>
            <person name="Han J."/>
            <person name="Chen A."/>
            <person name="Kyrpides N."/>
            <person name="Mavromatis K."/>
            <person name="Markowitz V."/>
            <person name="Palaniappan K."/>
            <person name="Ivanova N."/>
            <person name="Schaumberg A."/>
            <person name="Pati A."/>
            <person name="Liolios K."/>
            <person name="Nordberg H.P."/>
            <person name="Cantor M.N."/>
            <person name="Hua S.X."/>
            <person name="Woyke T."/>
        </authorList>
    </citation>
    <scope>NUCLEOTIDE SEQUENCE [LARGE SCALE GENOMIC DNA]</scope>
    <source>
        <strain evidence="6">DSM 19437</strain>
    </source>
</reference>
<accession>W0EW25</accession>
<dbReference type="HOGENOM" id="CLU_049344_3_3_10"/>
<keyword evidence="3 5" id="KW-0808">Transferase</keyword>
<sequence length="251" mass="28593">MRNSTTRFSNRVDNYVKYRPHYPEAVLTFLENDLGLAKEMIIADIGSGTGISAELFLEQGYTVLGIEPNREMRERSVALLKTFPNFTAIDGAAEATTLPSSNVDVIIAGQAFHWFDPEKTRAEFDRIVKPGGYVVLMWNERLVASAFEKAYEQFIIAHGNQYQQVDHRNIDTPSIERFFAPQQVLLKEFPNQQVFDLAGLEGRLLSSSYMPSKSEAGYQSMISDLQILFDRFQKDDRVTIHYTTKAYTARL</sequence>
<dbReference type="PANTHER" id="PTHR44942:SF4">
    <property type="entry name" value="METHYLTRANSFERASE TYPE 11 DOMAIN-CONTAINING PROTEIN"/>
    <property type="match status" value="1"/>
</dbReference>
<proteinExistence type="inferred from homology"/>
<dbReference type="eggNOG" id="COG2226">
    <property type="taxonomic scope" value="Bacteria"/>
</dbReference>
<dbReference type="InterPro" id="IPR029063">
    <property type="entry name" value="SAM-dependent_MTases_sf"/>
</dbReference>
<evidence type="ECO:0000259" key="4">
    <source>
        <dbReference type="Pfam" id="PF08241"/>
    </source>
</evidence>
<keyword evidence="2 5" id="KW-0489">Methyltransferase</keyword>
<keyword evidence="6" id="KW-1185">Reference proteome</keyword>
<dbReference type="STRING" id="929713.NIASO_07275"/>
<dbReference type="OrthoDB" id="9797252at2"/>
<gene>
    <name evidence="5" type="ORF">NIASO_07275</name>
</gene>
<feature type="domain" description="Methyltransferase type 11" evidence="4">
    <location>
        <begin position="44"/>
        <end position="136"/>
    </location>
</feature>
<organism evidence="5 6">
    <name type="scientific">Niabella soli DSM 19437</name>
    <dbReference type="NCBI Taxonomy" id="929713"/>
    <lineage>
        <taxon>Bacteria</taxon>
        <taxon>Pseudomonadati</taxon>
        <taxon>Bacteroidota</taxon>
        <taxon>Chitinophagia</taxon>
        <taxon>Chitinophagales</taxon>
        <taxon>Chitinophagaceae</taxon>
        <taxon>Niabella</taxon>
    </lineage>
</organism>
<evidence type="ECO:0000256" key="1">
    <source>
        <dbReference type="ARBA" id="ARBA00008361"/>
    </source>
</evidence>
<protein>
    <submittedName>
        <fullName evidence="5">Methyltransferase</fullName>
    </submittedName>
</protein>
<dbReference type="PANTHER" id="PTHR44942">
    <property type="entry name" value="METHYLTRANSF_11 DOMAIN-CONTAINING PROTEIN"/>
    <property type="match status" value="1"/>
</dbReference>
<comment type="similarity">
    <text evidence="1">Belongs to the methyltransferase superfamily.</text>
</comment>
<dbReference type="SUPFAM" id="SSF53335">
    <property type="entry name" value="S-adenosyl-L-methionine-dependent methyltransferases"/>
    <property type="match status" value="1"/>
</dbReference>
<evidence type="ECO:0000313" key="5">
    <source>
        <dbReference type="EMBL" id="AHF15010.1"/>
    </source>
</evidence>
<dbReference type="CDD" id="cd02440">
    <property type="entry name" value="AdoMet_MTases"/>
    <property type="match status" value="1"/>
</dbReference>
<dbReference type="InterPro" id="IPR051052">
    <property type="entry name" value="Diverse_substrate_MTase"/>
</dbReference>
<dbReference type="EMBL" id="CP007035">
    <property type="protein sequence ID" value="AHF15010.1"/>
    <property type="molecule type" value="Genomic_DNA"/>
</dbReference>
<name>W0EW25_9BACT</name>
<dbReference type="Pfam" id="PF08241">
    <property type="entry name" value="Methyltransf_11"/>
    <property type="match status" value="1"/>
</dbReference>
<dbReference type="InterPro" id="IPR013216">
    <property type="entry name" value="Methyltransf_11"/>
</dbReference>
<evidence type="ECO:0000256" key="3">
    <source>
        <dbReference type="ARBA" id="ARBA00022679"/>
    </source>
</evidence>
<dbReference type="AlphaFoldDB" id="W0EW25"/>
<evidence type="ECO:0000313" key="6">
    <source>
        <dbReference type="Proteomes" id="UP000003586"/>
    </source>
</evidence>
<dbReference type="GO" id="GO:0008757">
    <property type="term" value="F:S-adenosylmethionine-dependent methyltransferase activity"/>
    <property type="evidence" value="ECO:0007669"/>
    <property type="project" value="InterPro"/>
</dbReference>
<dbReference type="RefSeq" id="WP_008584974.1">
    <property type="nucleotide sequence ID" value="NZ_CP007035.1"/>
</dbReference>
<dbReference type="KEGG" id="nso:NIASO_07275"/>
<evidence type="ECO:0000256" key="2">
    <source>
        <dbReference type="ARBA" id="ARBA00022603"/>
    </source>
</evidence>
<dbReference type="Proteomes" id="UP000003586">
    <property type="component" value="Chromosome"/>
</dbReference>